<keyword evidence="6" id="KW-0418">Kinase</keyword>
<keyword evidence="3 4" id="KW-0597">Phosphoprotein</keyword>
<dbReference type="Pfam" id="PF00072">
    <property type="entry name" value="Response_reg"/>
    <property type="match status" value="1"/>
</dbReference>
<dbReference type="Proteomes" id="UP000663722">
    <property type="component" value="Chromosome"/>
</dbReference>
<keyword evidence="7" id="KW-1185">Reference proteome</keyword>
<dbReference type="Pfam" id="PF00512">
    <property type="entry name" value="HisKA"/>
    <property type="match status" value="1"/>
</dbReference>
<protein>
    <recommendedName>
        <fullName evidence="2">histidine kinase</fullName>
        <ecNumber evidence="2">2.7.13.3</ecNumber>
    </recommendedName>
</protein>
<gene>
    <name evidence="6" type="ORF">dnm_027170</name>
</gene>
<dbReference type="SMART" id="SM00448">
    <property type="entry name" value="REC"/>
    <property type="match status" value="1"/>
</dbReference>
<keyword evidence="6" id="KW-0808">Transferase</keyword>
<evidence type="ECO:0000313" key="6">
    <source>
        <dbReference type="EMBL" id="QTA86693.1"/>
    </source>
</evidence>
<accession>A0A975BJV5</accession>
<dbReference type="CDD" id="cd00082">
    <property type="entry name" value="HisKA"/>
    <property type="match status" value="1"/>
</dbReference>
<dbReference type="Gene3D" id="3.40.50.2300">
    <property type="match status" value="1"/>
</dbReference>
<comment type="catalytic activity">
    <reaction evidence="1">
        <text>ATP + protein L-histidine = ADP + protein N-phospho-L-histidine.</text>
        <dbReference type="EC" id="2.7.13.3"/>
    </reaction>
</comment>
<evidence type="ECO:0000256" key="2">
    <source>
        <dbReference type="ARBA" id="ARBA00012438"/>
    </source>
</evidence>
<dbReference type="InterPro" id="IPR036097">
    <property type="entry name" value="HisK_dim/P_sf"/>
</dbReference>
<dbReference type="PROSITE" id="PS50110">
    <property type="entry name" value="RESPONSE_REGULATORY"/>
    <property type="match status" value="1"/>
</dbReference>
<feature type="modified residue" description="4-aspartylphosphate" evidence="4">
    <location>
        <position position="62"/>
    </location>
</feature>
<dbReference type="InterPro" id="IPR050595">
    <property type="entry name" value="Bact_response_regulator"/>
</dbReference>
<dbReference type="EC" id="2.7.13.3" evidence="2"/>
<feature type="domain" description="Response regulatory" evidence="5">
    <location>
        <begin position="9"/>
        <end position="129"/>
    </location>
</feature>
<evidence type="ECO:0000259" key="5">
    <source>
        <dbReference type="PROSITE" id="PS50110"/>
    </source>
</evidence>
<dbReference type="EMBL" id="CP061800">
    <property type="protein sequence ID" value="QTA86693.1"/>
    <property type="molecule type" value="Genomic_DNA"/>
</dbReference>
<evidence type="ECO:0000256" key="3">
    <source>
        <dbReference type="ARBA" id="ARBA00022553"/>
    </source>
</evidence>
<dbReference type="SUPFAM" id="SSF52172">
    <property type="entry name" value="CheY-like"/>
    <property type="match status" value="1"/>
</dbReference>
<dbReference type="PANTHER" id="PTHR44591:SF3">
    <property type="entry name" value="RESPONSE REGULATORY DOMAIN-CONTAINING PROTEIN"/>
    <property type="match status" value="1"/>
</dbReference>
<name>A0A975BJV5_9BACT</name>
<dbReference type="AlphaFoldDB" id="A0A975BJV5"/>
<dbReference type="RefSeq" id="WP_207682223.1">
    <property type="nucleotide sequence ID" value="NZ_CP061800.1"/>
</dbReference>
<evidence type="ECO:0000313" key="7">
    <source>
        <dbReference type="Proteomes" id="UP000663722"/>
    </source>
</evidence>
<evidence type="ECO:0000256" key="4">
    <source>
        <dbReference type="PROSITE-ProRule" id="PRU00169"/>
    </source>
</evidence>
<dbReference type="InterPro" id="IPR011006">
    <property type="entry name" value="CheY-like_superfamily"/>
</dbReference>
<dbReference type="PANTHER" id="PTHR44591">
    <property type="entry name" value="STRESS RESPONSE REGULATOR PROTEIN 1"/>
    <property type="match status" value="1"/>
</dbReference>
<dbReference type="GO" id="GO:0000155">
    <property type="term" value="F:phosphorelay sensor kinase activity"/>
    <property type="evidence" value="ECO:0007669"/>
    <property type="project" value="InterPro"/>
</dbReference>
<dbReference type="InterPro" id="IPR001789">
    <property type="entry name" value="Sig_transdc_resp-reg_receiver"/>
</dbReference>
<dbReference type="SUPFAM" id="SSF47384">
    <property type="entry name" value="Homodimeric domain of signal transducing histidine kinase"/>
    <property type="match status" value="1"/>
</dbReference>
<organism evidence="6 7">
    <name type="scientific">Desulfonema magnum</name>
    <dbReference type="NCBI Taxonomy" id="45655"/>
    <lineage>
        <taxon>Bacteria</taxon>
        <taxon>Pseudomonadati</taxon>
        <taxon>Thermodesulfobacteriota</taxon>
        <taxon>Desulfobacteria</taxon>
        <taxon>Desulfobacterales</taxon>
        <taxon>Desulfococcaceae</taxon>
        <taxon>Desulfonema</taxon>
    </lineage>
</organism>
<proteinExistence type="predicted"/>
<sequence>MNDNLAKKNILIVDDAPANIRVLVEILTDDYEISVATNGPEALEIATSRTELYGVPDLILLDIMMPEMDGYEVCKILRQHPYTKDIPIIFITANTDDDTLKEAFESGGTDYVRKPVNKIELLARIKSALTQQELTKKLLEEEKLEGVLEMAGAVCHELNQPMQSILGFSQLLIDDLSEEDPRYEYIKIIKTQIDKMGKITKKLMRITRYETREYIQSTKIIDINKAAEGE</sequence>
<dbReference type="Gene3D" id="1.10.287.130">
    <property type="match status" value="1"/>
</dbReference>
<evidence type="ECO:0000256" key="1">
    <source>
        <dbReference type="ARBA" id="ARBA00000085"/>
    </source>
</evidence>
<dbReference type="InterPro" id="IPR003661">
    <property type="entry name" value="HisK_dim/P_dom"/>
</dbReference>
<dbReference type="SMART" id="SM00388">
    <property type="entry name" value="HisKA"/>
    <property type="match status" value="1"/>
</dbReference>
<dbReference type="KEGG" id="dmm:dnm_027170"/>
<reference evidence="6" key="1">
    <citation type="journal article" date="2021" name="Microb. Physiol.">
        <title>Proteogenomic Insights into the Physiology of Marine, Sulfate-Reducing, Filamentous Desulfonema limicola and Desulfonema magnum.</title>
        <authorList>
            <person name="Schnaars V."/>
            <person name="Wohlbrand L."/>
            <person name="Scheve S."/>
            <person name="Hinrichs C."/>
            <person name="Reinhardt R."/>
            <person name="Rabus R."/>
        </authorList>
    </citation>
    <scope>NUCLEOTIDE SEQUENCE</scope>
    <source>
        <strain evidence="6">4be13</strain>
    </source>
</reference>